<organism evidence="2 3">
    <name type="scientific">Nonomuraea thailandensis</name>
    <dbReference type="NCBI Taxonomy" id="1188745"/>
    <lineage>
        <taxon>Bacteria</taxon>
        <taxon>Bacillati</taxon>
        <taxon>Actinomycetota</taxon>
        <taxon>Actinomycetes</taxon>
        <taxon>Streptosporangiales</taxon>
        <taxon>Streptosporangiaceae</taxon>
        <taxon>Nonomuraea</taxon>
    </lineage>
</organism>
<sequence>MAARERAPRFGPYLVWSSLPCAYWPHPPALGPLTAERTAPSLGIGTDPGMPYAWGHRLAGELGSGCCSGYRGDGHTACSSGSRCVDEVVERYLVTG</sequence>
<evidence type="ECO:0000313" key="3">
    <source>
        <dbReference type="Proteomes" id="UP001139648"/>
    </source>
</evidence>
<dbReference type="Pfam" id="PF08386">
    <property type="entry name" value="Abhydrolase_4"/>
    <property type="match status" value="1"/>
</dbReference>
<dbReference type="RefSeq" id="WP_253755092.1">
    <property type="nucleotide sequence ID" value="NZ_BAABKA010000006.1"/>
</dbReference>
<dbReference type="AlphaFoldDB" id="A0A9X2GXA0"/>
<keyword evidence="3" id="KW-1185">Reference proteome</keyword>
<evidence type="ECO:0000259" key="1">
    <source>
        <dbReference type="Pfam" id="PF08386"/>
    </source>
</evidence>
<gene>
    <name evidence="2" type="ORF">HD597_010501</name>
</gene>
<reference evidence="2" key="1">
    <citation type="submission" date="2022-06" db="EMBL/GenBank/DDBJ databases">
        <title>Sequencing the genomes of 1000 actinobacteria strains.</title>
        <authorList>
            <person name="Klenk H.-P."/>
        </authorList>
    </citation>
    <scope>NUCLEOTIDE SEQUENCE</scope>
    <source>
        <strain evidence="2">DSM 46694</strain>
    </source>
</reference>
<evidence type="ECO:0000313" key="2">
    <source>
        <dbReference type="EMBL" id="MCP2363481.1"/>
    </source>
</evidence>
<accession>A0A9X2GXA0</accession>
<comment type="caution">
    <text evidence="2">The sequence shown here is derived from an EMBL/GenBank/DDBJ whole genome shotgun (WGS) entry which is preliminary data.</text>
</comment>
<dbReference type="EMBL" id="JAMZEB010000002">
    <property type="protein sequence ID" value="MCP2363481.1"/>
    <property type="molecule type" value="Genomic_DNA"/>
</dbReference>
<dbReference type="Proteomes" id="UP001139648">
    <property type="component" value="Unassembled WGS sequence"/>
</dbReference>
<proteinExistence type="predicted"/>
<name>A0A9X2GXA0_9ACTN</name>
<dbReference type="InterPro" id="IPR013595">
    <property type="entry name" value="Pept_S33_TAP-like_C"/>
</dbReference>
<feature type="domain" description="Peptidase S33 tripeptidyl aminopeptidase-like C-terminal" evidence="1">
    <location>
        <begin position="8"/>
        <end position="96"/>
    </location>
</feature>
<protein>
    <recommendedName>
        <fullName evidence="1">Peptidase S33 tripeptidyl aminopeptidase-like C-terminal domain-containing protein</fullName>
    </recommendedName>
</protein>